<dbReference type="AlphaFoldDB" id="A0A1D1V4R8"/>
<comment type="caution">
    <text evidence="1">The sequence shown here is derived from an EMBL/GenBank/DDBJ whole genome shotgun (WGS) entry which is preliminary data.</text>
</comment>
<protein>
    <submittedName>
        <fullName evidence="1">Uncharacterized protein</fullName>
    </submittedName>
</protein>
<dbReference type="Proteomes" id="UP000186922">
    <property type="component" value="Unassembled WGS sequence"/>
</dbReference>
<organism evidence="1 2">
    <name type="scientific">Ramazzottius varieornatus</name>
    <name type="common">Water bear</name>
    <name type="synonym">Tardigrade</name>
    <dbReference type="NCBI Taxonomy" id="947166"/>
    <lineage>
        <taxon>Eukaryota</taxon>
        <taxon>Metazoa</taxon>
        <taxon>Ecdysozoa</taxon>
        <taxon>Tardigrada</taxon>
        <taxon>Eutardigrada</taxon>
        <taxon>Parachela</taxon>
        <taxon>Hypsibioidea</taxon>
        <taxon>Ramazzottiidae</taxon>
        <taxon>Ramazzottius</taxon>
    </lineage>
</organism>
<proteinExistence type="predicted"/>
<name>A0A1D1V4R8_RAMVA</name>
<evidence type="ECO:0000313" key="1">
    <source>
        <dbReference type="EMBL" id="GAU93753.1"/>
    </source>
</evidence>
<sequence length="99" mass="11246">MNCGQNIHFPSADRDTYVERGFKDGGKCTSHLLPMLCLFRWCGELKFVSRSSRHVLGHTVYCVSVLRFMSRVETCCYEPPQQPFAHCTGHVGLCMVLMS</sequence>
<dbReference type="EMBL" id="BDGG01000002">
    <property type="protein sequence ID" value="GAU93753.1"/>
    <property type="molecule type" value="Genomic_DNA"/>
</dbReference>
<gene>
    <name evidence="1" type="primary">RvY_05644-1</name>
    <name evidence="1" type="synonym">RvY_05644.1</name>
    <name evidence="1" type="ORF">RvY_05644</name>
</gene>
<accession>A0A1D1V4R8</accession>
<evidence type="ECO:0000313" key="2">
    <source>
        <dbReference type="Proteomes" id="UP000186922"/>
    </source>
</evidence>
<keyword evidence="2" id="KW-1185">Reference proteome</keyword>
<reference evidence="1 2" key="1">
    <citation type="journal article" date="2016" name="Nat. Commun.">
        <title>Extremotolerant tardigrade genome and improved radiotolerance of human cultured cells by tardigrade-unique protein.</title>
        <authorList>
            <person name="Hashimoto T."/>
            <person name="Horikawa D.D."/>
            <person name="Saito Y."/>
            <person name="Kuwahara H."/>
            <person name="Kozuka-Hata H."/>
            <person name="Shin-I T."/>
            <person name="Minakuchi Y."/>
            <person name="Ohishi K."/>
            <person name="Motoyama A."/>
            <person name="Aizu T."/>
            <person name="Enomoto A."/>
            <person name="Kondo K."/>
            <person name="Tanaka S."/>
            <person name="Hara Y."/>
            <person name="Koshikawa S."/>
            <person name="Sagara H."/>
            <person name="Miura T."/>
            <person name="Yokobori S."/>
            <person name="Miyagawa K."/>
            <person name="Suzuki Y."/>
            <person name="Kubo T."/>
            <person name="Oyama M."/>
            <person name="Kohara Y."/>
            <person name="Fujiyama A."/>
            <person name="Arakawa K."/>
            <person name="Katayama T."/>
            <person name="Toyoda A."/>
            <person name="Kunieda T."/>
        </authorList>
    </citation>
    <scope>NUCLEOTIDE SEQUENCE [LARGE SCALE GENOMIC DNA]</scope>
    <source>
        <strain evidence="1 2">YOKOZUNA-1</strain>
    </source>
</reference>